<name>A0ABQ8WEV5_PENCH</name>
<dbReference type="Gene3D" id="1.25.40.10">
    <property type="entry name" value="Tetratricopeptide repeat domain"/>
    <property type="match status" value="1"/>
</dbReference>
<dbReference type="EMBL" id="JAPVEB010000004">
    <property type="protein sequence ID" value="KAJ5264971.1"/>
    <property type="molecule type" value="Genomic_DNA"/>
</dbReference>
<dbReference type="PANTHER" id="PTHR15696:SF0">
    <property type="entry name" value="TELOMERASE-BINDING PROTEIN EST1A"/>
    <property type="match status" value="1"/>
</dbReference>
<proteinExistence type="predicted"/>
<dbReference type="InterPro" id="IPR011990">
    <property type="entry name" value="TPR-like_helical_dom_sf"/>
</dbReference>
<accession>A0ABQ8WEV5</accession>
<protein>
    <recommendedName>
        <fullName evidence="3">DNA/RNA-binding domain-containing protein</fullName>
    </recommendedName>
</protein>
<reference evidence="1 2" key="1">
    <citation type="journal article" date="2023" name="IMA Fungus">
        <title>Comparative genomic study of the Penicillium genus elucidates a diverse pangenome and 15 lateral gene transfer events.</title>
        <authorList>
            <person name="Petersen C."/>
            <person name="Sorensen T."/>
            <person name="Nielsen M.R."/>
            <person name="Sondergaard T.E."/>
            <person name="Sorensen J.L."/>
            <person name="Fitzpatrick D.A."/>
            <person name="Frisvad J.C."/>
            <person name="Nielsen K.L."/>
        </authorList>
    </citation>
    <scope>NUCLEOTIDE SEQUENCE [LARGE SCALE GENOMIC DNA]</scope>
    <source>
        <strain evidence="1 2">IBT 3361</strain>
    </source>
</reference>
<dbReference type="Proteomes" id="UP001220256">
    <property type="component" value="Unassembled WGS sequence"/>
</dbReference>
<gene>
    <name evidence="1" type="ORF">N7505_007764</name>
</gene>
<dbReference type="PANTHER" id="PTHR15696">
    <property type="entry name" value="SMG-7 SUPPRESSOR WITH MORPHOLOGICAL EFFECT ON GENITALIA PROTEIN 7"/>
    <property type="match status" value="1"/>
</dbReference>
<keyword evidence="2" id="KW-1185">Reference proteome</keyword>
<organism evidence="1 2">
    <name type="scientific">Penicillium chrysogenum</name>
    <name type="common">Penicillium notatum</name>
    <dbReference type="NCBI Taxonomy" id="5076"/>
    <lineage>
        <taxon>Eukaryota</taxon>
        <taxon>Fungi</taxon>
        <taxon>Dikarya</taxon>
        <taxon>Ascomycota</taxon>
        <taxon>Pezizomycotina</taxon>
        <taxon>Eurotiomycetes</taxon>
        <taxon>Eurotiomycetidae</taxon>
        <taxon>Eurotiales</taxon>
        <taxon>Aspergillaceae</taxon>
        <taxon>Penicillium</taxon>
        <taxon>Penicillium chrysogenum species complex</taxon>
    </lineage>
</organism>
<evidence type="ECO:0008006" key="3">
    <source>
        <dbReference type="Google" id="ProtNLM"/>
    </source>
</evidence>
<comment type="caution">
    <text evidence="1">The sequence shown here is derived from an EMBL/GenBank/DDBJ whole genome shotgun (WGS) entry which is preliminary data.</text>
</comment>
<evidence type="ECO:0000313" key="1">
    <source>
        <dbReference type="EMBL" id="KAJ5264971.1"/>
    </source>
</evidence>
<evidence type="ECO:0000313" key="2">
    <source>
        <dbReference type="Proteomes" id="UP001220256"/>
    </source>
</evidence>
<dbReference type="SUPFAM" id="SSF48452">
    <property type="entry name" value="TPR-like"/>
    <property type="match status" value="1"/>
</dbReference>
<dbReference type="InterPro" id="IPR045153">
    <property type="entry name" value="Est1/Ebs1-like"/>
</dbReference>
<sequence>MDNTTGWQDSSCRSPDYSGISAHWLLPNGVDEDIPLPAAQYLVSVGCQLGNSAGMIRQLEAPTYTENQLFDEVREAYENLSKVEWQCIHTREYAKSQVELSQPQWHVLISKHQELLDEHHDFLLLSQHPSASYTLKSLASTYKMPARMWCHGVYSFLELLRGKLPGSEEHILPFIDVSYRMIALLLESVPVFKGTWIECLGDLALYRKLYGPEEDSKHWAEVSRDWYNQAADQNPGDGRIQRHLAVLSRPDILQGLFHCTKALICVCPFPNALSGMTELVTPLMNMPAQERSLTTLFVATHGALFLQAPVEAFVSRANAFLAILCKNGLEGQQGVQITSCNISAIFQYGSKDGVMEKDFNTNLTTKDRLSATQRRFSVTPVDATKYTDISSQLTFRASSLAFHTLITMPGQHEDPSASSSVHISMAFVWCLTLNPDAIDRLEPLVPWSLLATYLNTLFGHDIIISKVEDEPFPHLEGATFQQLPEDLLIGGQAWSRIYYPENFFDGVSTRDGRQSSEGPSDLVTRKHRCLWLGARISTSTRWMTYDQTRRRFALTQLAKDLAPIAASRAHLYGNPLFSRTETSSSD</sequence>